<evidence type="ECO:0000259" key="7">
    <source>
        <dbReference type="SMART" id="SM00955"/>
    </source>
</evidence>
<accession>A0A8H7BMN0</accession>
<dbReference type="GO" id="GO:1990074">
    <property type="term" value="P:polyuridylation-dependent mRNA catabolic process"/>
    <property type="evidence" value="ECO:0007669"/>
    <property type="project" value="UniProtKB-UniRule"/>
</dbReference>
<evidence type="ECO:0000256" key="3">
    <source>
        <dbReference type="ARBA" id="ARBA00022842"/>
    </source>
</evidence>
<dbReference type="FunFam" id="2.40.50.700:FF:000002">
    <property type="entry name" value="Cell wall biogenesis protein"/>
    <property type="match status" value="1"/>
</dbReference>
<evidence type="ECO:0000256" key="1">
    <source>
        <dbReference type="ARBA" id="ARBA00022490"/>
    </source>
</evidence>
<dbReference type="GO" id="GO:0000956">
    <property type="term" value="P:nuclear-transcribed mRNA catabolic process"/>
    <property type="evidence" value="ECO:0007669"/>
    <property type="project" value="UniProtKB-UniRule"/>
</dbReference>
<dbReference type="EC" id="3.1.13.-" evidence="5"/>
<sequence>MNLATERKGKRIDRSPVLAPFQPNKKQAVLLSPSSLTAAHYPTAVAKLRDYVCPICQEDLSDIQSSYLRQEHVDKCMEDSSESCLLAFENCVFCGENLAKSSLKNRGMHYSFCLDSLVSGNGGSVSLLSQLEICICCYDAFGNATLKDKAVHLKGCAQRQNLTLHQLLHEFQLIEWDSSPAPLLQSDNLNETAVMLELSSDESTVVSSAEQQETAHMAGTLREKSGSVDAQNVLLALTGDSVEDIDVNTNGYQDMRRSVLEYVRQLFLERLPNKELSKFDNVKWTEQELRFLTDVFSEMENKDCENRLQKTFKECTSTQDMEQTVKKLCQTDDRFMKAFSILRGKYNLSTEIWASLPAKDKELVNEDDQESAPVTLDKRHLTECDSNSYSHADTFHIIDLPSTPSESNDFLADDLIDVLPVLLPSNNEEDARGIIDDWLSDDDLDSLLLRENFIGKQVPPLSENRNINMAKPADTIDSHMADYDHLAASELKSLEHLTQDQKETSTLRPSKLASECEVKKNARVKAGSQNKEEIAQQSQRRNRKFGKSSESADLSHAKKGIRTDSSTLAPADEMAEKIKQVLNIRPVEEADIRDKRVKEPVTTLETVKGIHSGDKISDNISVAVSEQHEKPEPAAKPSKRRNRKKGKKPDQSSADDKDECGAPPKTAISDKPNHTQGESSKNNVEADGKANDRIKEKKKRNKKRQPKANVANVANVANDGQTVDKKSVALNNSTNLKAASPSKNLKLKEKSSFSELCRPRRRFSNEDIPVEINVYPHISTSTETAGSHRMKKTTKYQPVHPTIRLPKSKVSEKTSHAERDLTVKNENGQRVAPKENSRPPYLHRDDFLPPRRKPCYANFLDPSIVERAIAKGELYRGTLRINKRLRQDAYVTSDELDADIYICGQRDRNRALEGDVVAVRLLDVEKIWKIRKERQRRRNGQLTQSLPENENTDNEDTNEDVEDKGKPKYCGEVVCILYRVADQLFSGTLSVQRPQSGVSAKKEEEEEGAEEDPYNNEPDGQAEEAKQSKQKQSQGSHPRIVWFKPTDKRAPFIVIPSRLVPPDFFQRQEEYKNMVLVASVMQWPVFAQHPLGRIERILGHIGDFATETQAVLCDHGIKQSPYKNKHLAGLPPPSWTIPEVEYKNRRDLREVQIFTIDPATAKDLDDAVHIIPLGKDYFEVGVHIADVTYFLRANTPLDTEAFDRGTSTYLVDKVIPMLPSRLCEDLCSLNPGVERLAFSVIWKMDSTGKVVDTWFGRTIIKSCAKLAYGDAQSVIEGHGLPSTVKLFEHTVDKVEESILNLFKISQHMRKRRFENGALSISSIRLSFKLNEAGEPEDVFIYELKEANRLIEEFMLLANMSVAEKISKHYPNEALLRRHEPPIPKRLDEFLNHAEELGYSMDGSSAGALQASFDAIDSDDVKSVLRILAVKPMRRAKYFCTGALDIAKYLHFALNVPLYTHFTSPIRRYADVIVHRQLAAALQMKGNKSEYVLANYNGLYTETCGYDTKKVRQMAMHCNQRKDGAKNAQEQNIMLYLARYLSNLQKEGPIIRGAICLQVSKDALDILVPEYGLERRIHADSLPIVRHTFDPNQISLAIYWKKTQEENADIPNNPDVSACDGSVENQSDNSEDDVSAIDSNEDIALVDDDIEKPCPGKAIVQIPDNVIVHDKDIDVDTCMQRFKAFSKLDVRIKVDETYSPPVICVYPVNPFLEASL</sequence>
<dbReference type="GO" id="GO:0000175">
    <property type="term" value="F:3'-5'-RNA exonuclease activity"/>
    <property type="evidence" value="ECO:0007669"/>
    <property type="project" value="UniProtKB-UniRule"/>
</dbReference>
<dbReference type="Proteomes" id="UP000605846">
    <property type="component" value="Unassembled WGS sequence"/>
</dbReference>
<feature type="compositionally biased region" description="Acidic residues" evidence="6">
    <location>
        <begin position="1004"/>
        <end position="1014"/>
    </location>
</feature>
<dbReference type="InterPro" id="IPR001900">
    <property type="entry name" value="RNase_II/R"/>
</dbReference>
<dbReference type="OrthoDB" id="2285229at2759"/>
<dbReference type="SUPFAM" id="SSF50249">
    <property type="entry name" value="Nucleic acid-binding proteins"/>
    <property type="match status" value="2"/>
</dbReference>
<dbReference type="InterPro" id="IPR041505">
    <property type="entry name" value="Dis3_CSD2"/>
</dbReference>
<reference evidence="8" key="1">
    <citation type="submission" date="2020-01" db="EMBL/GenBank/DDBJ databases">
        <title>Genome Sequencing of Three Apophysomyces-Like Fungal Strains Confirms a Novel Fungal Genus in the Mucoromycota with divergent Burkholderia-like Endosymbiotic Bacteria.</title>
        <authorList>
            <person name="Stajich J.E."/>
            <person name="Macias A.M."/>
            <person name="Carter-House D."/>
            <person name="Lovett B."/>
            <person name="Kasson L.R."/>
            <person name="Berry K."/>
            <person name="Grigoriev I."/>
            <person name="Chang Y."/>
            <person name="Spatafora J."/>
            <person name="Kasson M.T."/>
        </authorList>
    </citation>
    <scope>NUCLEOTIDE SEQUENCE</scope>
    <source>
        <strain evidence="8">NRRL A-21654</strain>
    </source>
</reference>
<feature type="compositionally biased region" description="Polar residues" evidence="6">
    <location>
        <begin position="674"/>
        <end position="683"/>
    </location>
</feature>
<evidence type="ECO:0000256" key="6">
    <source>
        <dbReference type="SAM" id="MobiDB-lite"/>
    </source>
</evidence>
<dbReference type="GO" id="GO:0000932">
    <property type="term" value="C:P-body"/>
    <property type="evidence" value="ECO:0007669"/>
    <property type="project" value="UniProtKB-SubCell"/>
</dbReference>
<dbReference type="Pfam" id="PF17877">
    <property type="entry name" value="Dis3l2_C_term"/>
    <property type="match status" value="1"/>
</dbReference>
<comment type="similarity">
    <text evidence="5">Belongs to the RNR ribonuclease family. DIS3L2 subfamily.</text>
</comment>
<dbReference type="InterPro" id="IPR041093">
    <property type="entry name" value="Dis3l2-like_C"/>
</dbReference>
<dbReference type="SMART" id="SM00955">
    <property type="entry name" value="RNB"/>
    <property type="match status" value="1"/>
</dbReference>
<feature type="compositionally biased region" description="Basic and acidic residues" evidence="6">
    <location>
        <begin position="809"/>
        <end position="823"/>
    </location>
</feature>
<dbReference type="GO" id="GO:0003723">
    <property type="term" value="F:RNA binding"/>
    <property type="evidence" value="ECO:0007669"/>
    <property type="project" value="UniProtKB-KW"/>
</dbReference>
<feature type="region of interest" description="Disordered" evidence="6">
    <location>
        <begin position="991"/>
        <end position="1041"/>
    </location>
</feature>
<feature type="compositionally biased region" description="Basic residues" evidence="6">
    <location>
        <begin position="696"/>
        <end position="706"/>
    </location>
</feature>
<dbReference type="Pfam" id="PF00773">
    <property type="entry name" value="RNB"/>
    <property type="match status" value="1"/>
</dbReference>
<dbReference type="Pfam" id="PF17849">
    <property type="entry name" value="OB_Dis3"/>
    <property type="match status" value="1"/>
</dbReference>
<proteinExistence type="inferred from homology"/>
<evidence type="ECO:0000256" key="5">
    <source>
        <dbReference type="HAMAP-Rule" id="MF_03045"/>
    </source>
</evidence>
<dbReference type="Gene3D" id="2.40.50.140">
    <property type="entry name" value="Nucleic acid-binding proteins"/>
    <property type="match status" value="1"/>
</dbReference>
<keyword evidence="3 5" id="KW-0460">Magnesium</keyword>
<protein>
    <recommendedName>
        <fullName evidence="5">DIS3-like exonuclease 2</fullName>
        <ecNumber evidence="5">3.1.13.-</ecNumber>
    </recommendedName>
</protein>
<feature type="site" description="Important for catalytic activity" evidence="5">
    <location>
        <position position="1165"/>
    </location>
</feature>
<keyword evidence="5" id="KW-0269">Exonuclease</keyword>
<comment type="subcellular location">
    <subcellularLocation>
        <location evidence="5">Cytoplasm</location>
    </subcellularLocation>
    <subcellularLocation>
        <location evidence="5">Cytoplasm</location>
        <location evidence="5">P-body</location>
    </subcellularLocation>
</comment>
<feature type="binding site" evidence="5">
    <location>
        <position position="1157"/>
    </location>
    <ligand>
        <name>Mg(2+)</name>
        <dbReference type="ChEBI" id="CHEBI:18420"/>
    </ligand>
</feature>
<name>A0A8H7BMN0_9FUNG</name>
<comment type="cofactor">
    <cofactor evidence="5">
        <name>Mg(2+)</name>
        <dbReference type="ChEBI" id="CHEBI:18420"/>
    </cofactor>
    <cofactor evidence="5">
        <name>Mn(2+)</name>
        <dbReference type="ChEBI" id="CHEBI:29035"/>
    </cofactor>
</comment>
<keyword evidence="2 5" id="KW-0479">Metal-binding</keyword>
<keyword evidence="5" id="KW-0540">Nuclease</keyword>
<dbReference type="HAMAP" id="MF_03045">
    <property type="entry name" value="DIS3L2"/>
    <property type="match status" value="1"/>
</dbReference>
<evidence type="ECO:0000256" key="4">
    <source>
        <dbReference type="ARBA" id="ARBA00022884"/>
    </source>
</evidence>
<feature type="compositionally biased region" description="Acidic residues" evidence="6">
    <location>
        <begin position="950"/>
        <end position="962"/>
    </location>
</feature>
<feature type="region of interest" description="Disordered" evidence="6">
    <location>
        <begin position="808"/>
        <end position="847"/>
    </location>
</feature>
<evidence type="ECO:0000256" key="2">
    <source>
        <dbReference type="ARBA" id="ARBA00022723"/>
    </source>
</evidence>
<feature type="compositionally biased region" description="Basic residues" evidence="6">
    <location>
        <begin position="637"/>
        <end position="647"/>
    </location>
</feature>
<dbReference type="GO" id="GO:0046872">
    <property type="term" value="F:metal ion binding"/>
    <property type="evidence" value="ECO:0007669"/>
    <property type="project" value="UniProtKB-KW"/>
</dbReference>
<keyword evidence="1 5" id="KW-0963">Cytoplasm</keyword>
<feature type="compositionally biased region" description="Basic and acidic residues" evidence="6">
    <location>
        <begin position="684"/>
        <end position="695"/>
    </location>
</feature>
<dbReference type="Gene3D" id="2.40.50.690">
    <property type="match status" value="1"/>
</dbReference>
<comment type="caution">
    <text evidence="8">The sequence shown here is derived from an EMBL/GenBank/DDBJ whole genome shotgun (WGS) entry which is preliminary data.</text>
</comment>
<feature type="region of interest" description="Disordered" evidence="6">
    <location>
        <begin position="522"/>
        <end position="570"/>
    </location>
</feature>
<dbReference type="InterPro" id="IPR022966">
    <property type="entry name" value="RNase_II/R_CS"/>
</dbReference>
<dbReference type="InterPro" id="IPR050180">
    <property type="entry name" value="RNR_Ribonuclease"/>
</dbReference>
<keyword evidence="5" id="KW-0464">Manganese</keyword>
<evidence type="ECO:0000313" key="8">
    <source>
        <dbReference type="EMBL" id="KAF7726568.1"/>
    </source>
</evidence>
<feature type="region of interest" description="Disordered" evidence="6">
    <location>
        <begin position="938"/>
        <end position="964"/>
    </location>
</feature>
<feature type="binding site" evidence="5">
    <location>
        <position position="1166"/>
    </location>
    <ligand>
        <name>Mg(2+)</name>
        <dbReference type="ChEBI" id="CHEBI:18420"/>
    </ligand>
</feature>
<keyword evidence="9" id="KW-1185">Reference proteome</keyword>
<keyword evidence="4 5" id="KW-0694">RNA-binding</keyword>
<dbReference type="PANTHER" id="PTHR23355:SF9">
    <property type="entry name" value="DIS3-LIKE EXONUCLEASE 2"/>
    <property type="match status" value="1"/>
</dbReference>
<feature type="region of interest" description="Disordered" evidence="6">
    <location>
        <begin position="624"/>
        <end position="710"/>
    </location>
</feature>
<dbReference type="InterPro" id="IPR012340">
    <property type="entry name" value="NA-bd_OB-fold"/>
</dbReference>
<dbReference type="Gene3D" id="2.40.50.700">
    <property type="match status" value="1"/>
</dbReference>
<dbReference type="PANTHER" id="PTHR23355">
    <property type="entry name" value="RIBONUCLEASE"/>
    <property type="match status" value="1"/>
</dbReference>
<evidence type="ECO:0000313" key="9">
    <source>
        <dbReference type="Proteomes" id="UP000605846"/>
    </source>
</evidence>
<dbReference type="EMBL" id="JABAYA010000076">
    <property type="protein sequence ID" value="KAF7726568.1"/>
    <property type="molecule type" value="Genomic_DNA"/>
</dbReference>
<gene>
    <name evidence="8" type="ORF">EC973_008613</name>
</gene>
<organism evidence="8 9">
    <name type="scientific">Apophysomyces ossiformis</name>
    <dbReference type="NCBI Taxonomy" id="679940"/>
    <lineage>
        <taxon>Eukaryota</taxon>
        <taxon>Fungi</taxon>
        <taxon>Fungi incertae sedis</taxon>
        <taxon>Mucoromycota</taxon>
        <taxon>Mucoromycotina</taxon>
        <taxon>Mucoromycetes</taxon>
        <taxon>Mucorales</taxon>
        <taxon>Mucorineae</taxon>
        <taxon>Mucoraceae</taxon>
        <taxon>Apophysomyces</taxon>
    </lineage>
</organism>
<dbReference type="PROSITE" id="PS01175">
    <property type="entry name" value="RIBONUCLEASE_II"/>
    <property type="match status" value="1"/>
</dbReference>
<feature type="compositionally biased region" description="Basic and acidic residues" evidence="6">
    <location>
        <begin position="832"/>
        <end position="847"/>
    </location>
</feature>
<comment type="function">
    <text evidence="5">3'-5'-exoribonuclease that specifically recognizes RNAs polyuridylated at their 3' end and mediates their degradation. Component of an exosome-independent RNA degradation pathway that mediates degradation of cytoplasmic mRNAs that have been deadenylated and subsequently uridylated at their 3'.</text>
</comment>
<keyword evidence="5" id="KW-0378">Hydrolase</keyword>
<dbReference type="InterPro" id="IPR028591">
    <property type="entry name" value="DIS3L2"/>
</dbReference>
<feature type="domain" description="RNB" evidence="7">
    <location>
        <begin position="1145"/>
        <end position="1483"/>
    </location>
</feature>